<dbReference type="InterPro" id="IPR036397">
    <property type="entry name" value="RNaseH_sf"/>
</dbReference>
<feature type="non-terminal residue" evidence="2">
    <location>
        <position position="159"/>
    </location>
</feature>
<gene>
    <name evidence="2" type="ORF">CPELLU_LOCUS21834</name>
</gene>
<dbReference type="InterPro" id="IPR012337">
    <property type="entry name" value="RNaseH-like_sf"/>
</dbReference>
<evidence type="ECO:0000259" key="1">
    <source>
        <dbReference type="Pfam" id="PF03104"/>
    </source>
</evidence>
<evidence type="ECO:0000313" key="3">
    <source>
        <dbReference type="Proteomes" id="UP000789759"/>
    </source>
</evidence>
<name>A0A9N9KK61_9GLOM</name>
<feature type="domain" description="DNA-directed DNA polymerase family B exonuclease" evidence="1">
    <location>
        <begin position="2"/>
        <end position="54"/>
    </location>
</feature>
<organism evidence="2 3">
    <name type="scientific">Cetraspora pellucida</name>
    <dbReference type="NCBI Taxonomy" id="1433469"/>
    <lineage>
        <taxon>Eukaryota</taxon>
        <taxon>Fungi</taxon>
        <taxon>Fungi incertae sedis</taxon>
        <taxon>Mucoromycota</taxon>
        <taxon>Glomeromycotina</taxon>
        <taxon>Glomeromycetes</taxon>
        <taxon>Diversisporales</taxon>
        <taxon>Gigasporaceae</taxon>
        <taxon>Cetraspora</taxon>
    </lineage>
</organism>
<protein>
    <submittedName>
        <fullName evidence="2">24991_t:CDS:1</fullName>
    </submittedName>
</protein>
<dbReference type="AlphaFoldDB" id="A0A9N9KK61"/>
<dbReference type="Proteomes" id="UP000789759">
    <property type="component" value="Unassembled WGS sequence"/>
</dbReference>
<comment type="caution">
    <text evidence="2">The sequence shown here is derived from an EMBL/GenBank/DDBJ whole genome shotgun (WGS) entry which is preliminary data.</text>
</comment>
<dbReference type="SUPFAM" id="SSF53098">
    <property type="entry name" value="Ribonuclease H-like"/>
    <property type="match status" value="1"/>
</dbReference>
<keyword evidence="3" id="KW-1185">Reference proteome</keyword>
<evidence type="ECO:0000313" key="2">
    <source>
        <dbReference type="EMBL" id="CAG8839283.1"/>
    </source>
</evidence>
<dbReference type="Pfam" id="PF03104">
    <property type="entry name" value="DNA_pol_B_exo1"/>
    <property type="match status" value="1"/>
</dbReference>
<accession>A0A9N9KK61</accession>
<proteinExistence type="predicted"/>
<dbReference type="OrthoDB" id="2423885at2759"/>
<feature type="non-terminal residue" evidence="2">
    <location>
        <position position="1"/>
    </location>
</feature>
<dbReference type="Gene3D" id="3.30.420.10">
    <property type="entry name" value="Ribonuclease H-like superfamily/Ribonuclease H"/>
    <property type="match status" value="1"/>
</dbReference>
<dbReference type="GO" id="GO:0003676">
    <property type="term" value="F:nucleic acid binding"/>
    <property type="evidence" value="ECO:0007669"/>
    <property type="project" value="InterPro"/>
</dbReference>
<reference evidence="2" key="1">
    <citation type="submission" date="2021-06" db="EMBL/GenBank/DDBJ databases">
        <authorList>
            <person name="Kallberg Y."/>
            <person name="Tangrot J."/>
            <person name="Rosling A."/>
        </authorList>
    </citation>
    <scope>NUCLEOTIDE SEQUENCE</scope>
    <source>
        <strain evidence="2">FL966</strain>
    </source>
</reference>
<dbReference type="EMBL" id="CAJVQA010086714">
    <property type="protein sequence ID" value="CAG8839283.1"/>
    <property type="molecule type" value="Genomic_DNA"/>
</dbReference>
<sequence>QKDLLLKFAELFGYLQPDFEIGYNTESYDWNFVLQKSIILEIEKQFVNNLLNKKKSAIKYYIREITVQVVDKDIEEKMQKYEFAEININNKKIKVNPIENRTCKYFHLPRTVFLDLLIWEQKTFLTALSNTLNNVLVRCGLSGKIDLPYVPDEETKDLD</sequence>
<dbReference type="InterPro" id="IPR006133">
    <property type="entry name" value="DNA-dir_DNA_pol_B_exonuc"/>
</dbReference>